<accession>A0A4C1TW39</accession>
<comment type="caution">
    <text evidence="1">The sequence shown here is derived from an EMBL/GenBank/DDBJ whole genome shotgun (WGS) entry which is preliminary data.</text>
</comment>
<protein>
    <submittedName>
        <fullName evidence="1">Uncharacterized protein</fullName>
    </submittedName>
</protein>
<organism evidence="1 2">
    <name type="scientific">Eumeta variegata</name>
    <name type="common">Bagworm moth</name>
    <name type="synonym">Eumeta japonica</name>
    <dbReference type="NCBI Taxonomy" id="151549"/>
    <lineage>
        <taxon>Eukaryota</taxon>
        <taxon>Metazoa</taxon>
        <taxon>Ecdysozoa</taxon>
        <taxon>Arthropoda</taxon>
        <taxon>Hexapoda</taxon>
        <taxon>Insecta</taxon>
        <taxon>Pterygota</taxon>
        <taxon>Neoptera</taxon>
        <taxon>Endopterygota</taxon>
        <taxon>Lepidoptera</taxon>
        <taxon>Glossata</taxon>
        <taxon>Ditrysia</taxon>
        <taxon>Tineoidea</taxon>
        <taxon>Psychidae</taxon>
        <taxon>Oiketicinae</taxon>
        <taxon>Eumeta</taxon>
    </lineage>
</organism>
<keyword evidence="2" id="KW-1185">Reference proteome</keyword>
<evidence type="ECO:0000313" key="1">
    <source>
        <dbReference type="EMBL" id="GBP17896.1"/>
    </source>
</evidence>
<evidence type="ECO:0000313" key="2">
    <source>
        <dbReference type="Proteomes" id="UP000299102"/>
    </source>
</evidence>
<sequence length="103" mass="11983">MPVASGRTNSHDETIRVPFLPFWLVSLKIDIRKNVSTLARVIIDTRHWHCRQVAGARIEMVMSSLRSDRGDFYVFARPGPPAARPPETRRYAVQILVQRRRRM</sequence>
<proteinExistence type="predicted"/>
<dbReference type="EMBL" id="BGZK01000091">
    <property type="protein sequence ID" value="GBP17896.1"/>
    <property type="molecule type" value="Genomic_DNA"/>
</dbReference>
<dbReference type="Proteomes" id="UP000299102">
    <property type="component" value="Unassembled WGS sequence"/>
</dbReference>
<dbReference type="AlphaFoldDB" id="A0A4C1TW39"/>
<gene>
    <name evidence="1" type="ORF">EVAR_7889_1</name>
</gene>
<reference evidence="1 2" key="1">
    <citation type="journal article" date="2019" name="Commun. Biol.">
        <title>The bagworm genome reveals a unique fibroin gene that provides high tensile strength.</title>
        <authorList>
            <person name="Kono N."/>
            <person name="Nakamura H."/>
            <person name="Ohtoshi R."/>
            <person name="Tomita M."/>
            <person name="Numata K."/>
            <person name="Arakawa K."/>
        </authorList>
    </citation>
    <scope>NUCLEOTIDE SEQUENCE [LARGE SCALE GENOMIC DNA]</scope>
</reference>
<name>A0A4C1TW39_EUMVA</name>